<evidence type="ECO:0000313" key="15">
    <source>
        <dbReference type="Proteomes" id="UP000555728"/>
    </source>
</evidence>
<evidence type="ECO:0000256" key="8">
    <source>
        <dbReference type="ARBA" id="ARBA00022989"/>
    </source>
</evidence>
<feature type="binding site" description="axial binding residue" evidence="12">
    <location>
        <position position="84"/>
    </location>
    <ligand>
        <name>heme</name>
        <dbReference type="ChEBI" id="CHEBI:30413"/>
        <note>ligand shared with second transmembrane subunit</note>
    </ligand>
    <ligandPart>
        <name>Fe</name>
        <dbReference type="ChEBI" id="CHEBI:18248"/>
    </ligandPart>
</feature>
<keyword evidence="10 13" id="KW-0472">Membrane</keyword>
<dbReference type="Gene3D" id="1.20.1300.10">
    <property type="entry name" value="Fumarate reductase/succinate dehydrogenase, transmembrane subunit"/>
    <property type="match status" value="1"/>
</dbReference>
<feature type="transmembrane region" description="Helical" evidence="13">
    <location>
        <begin position="69"/>
        <end position="89"/>
    </location>
</feature>
<dbReference type="InterPro" id="IPR000701">
    <property type="entry name" value="SuccDH_FuR_B_TM-su"/>
</dbReference>
<dbReference type="PROSITE" id="PS01001">
    <property type="entry name" value="SDH_CYT_2"/>
    <property type="match status" value="1"/>
</dbReference>
<dbReference type="CDD" id="cd03499">
    <property type="entry name" value="SQR_TypeC_SdhC"/>
    <property type="match status" value="1"/>
</dbReference>
<dbReference type="Proteomes" id="UP000555728">
    <property type="component" value="Unassembled WGS sequence"/>
</dbReference>
<dbReference type="GO" id="GO:0046872">
    <property type="term" value="F:metal ion binding"/>
    <property type="evidence" value="ECO:0007669"/>
    <property type="project" value="UniProtKB-KW"/>
</dbReference>
<reference evidence="14 15" key="1">
    <citation type="submission" date="2020-08" db="EMBL/GenBank/DDBJ databases">
        <title>Genome sequencing of Purple Non-Sulfur Bacteria from various extreme environments.</title>
        <authorList>
            <person name="Mayer M."/>
        </authorList>
    </citation>
    <scope>NUCLEOTIDE SEQUENCE [LARGE SCALE GENOMIC DNA]</scope>
    <source>
        <strain evidence="14 15">JA135</strain>
    </source>
</reference>
<comment type="cofactor">
    <cofactor evidence="12">
        <name>heme</name>
        <dbReference type="ChEBI" id="CHEBI:30413"/>
    </cofactor>
    <text evidence="12">The heme is bound between the two transmembrane subunits.</text>
</comment>
<evidence type="ECO:0000256" key="3">
    <source>
        <dbReference type="ARBA" id="ARBA00007244"/>
    </source>
</evidence>
<keyword evidence="15" id="KW-1185">Reference proteome</keyword>
<evidence type="ECO:0000256" key="6">
    <source>
        <dbReference type="ARBA" id="ARBA00022692"/>
    </source>
</evidence>
<dbReference type="GO" id="GO:0016020">
    <property type="term" value="C:membrane"/>
    <property type="evidence" value="ECO:0007669"/>
    <property type="project" value="UniProtKB-SubCell"/>
</dbReference>
<evidence type="ECO:0000256" key="9">
    <source>
        <dbReference type="ARBA" id="ARBA00023004"/>
    </source>
</evidence>
<evidence type="ECO:0000313" key="14">
    <source>
        <dbReference type="EMBL" id="MBB4286909.1"/>
    </source>
</evidence>
<comment type="similarity">
    <text evidence="3">Belongs to the cytochrome b560 family.</text>
</comment>
<dbReference type="InterPro" id="IPR014314">
    <property type="entry name" value="Succ_DH_cytb556"/>
</dbReference>
<dbReference type="RefSeq" id="WP_184436143.1">
    <property type="nucleotide sequence ID" value="NZ_JACIGI010000023.1"/>
</dbReference>
<evidence type="ECO:0000256" key="5">
    <source>
        <dbReference type="ARBA" id="ARBA00022617"/>
    </source>
</evidence>
<keyword evidence="8 13" id="KW-1133">Transmembrane helix</keyword>
<evidence type="ECO:0000256" key="13">
    <source>
        <dbReference type="SAM" id="Phobius"/>
    </source>
</evidence>
<evidence type="ECO:0000256" key="4">
    <source>
        <dbReference type="ARBA" id="ARBA00020076"/>
    </source>
</evidence>
<dbReference type="NCBIfam" id="TIGR02970">
    <property type="entry name" value="succ_dehyd_cytB"/>
    <property type="match status" value="1"/>
</dbReference>
<comment type="subunit">
    <text evidence="11">Part of an enzyme complex containing four subunits: a flavoprotein, an iron-sulfur protein, plus two membrane-anchoring proteins, SdhC and SdhD. The complex can form homotrimers.</text>
</comment>
<evidence type="ECO:0000256" key="1">
    <source>
        <dbReference type="ARBA" id="ARBA00004050"/>
    </source>
</evidence>
<keyword evidence="6 13" id="KW-0812">Transmembrane</keyword>
<keyword evidence="5 12" id="KW-0349">Heme</keyword>
<keyword evidence="9 12" id="KW-0408">Iron</keyword>
<dbReference type="PANTHER" id="PTHR10978:SF5">
    <property type="entry name" value="SUCCINATE DEHYDROGENASE CYTOCHROME B560 SUBUNIT, MITOCHONDRIAL"/>
    <property type="match status" value="1"/>
</dbReference>
<dbReference type="AlphaFoldDB" id="A0A7W6S132"/>
<comment type="caution">
    <text evidence="14">The sequence shown here is derived from an EMBL/GenBank/DDBJ whole genome shotgun (WGS) entry which is preliminary data.</text>
</comment>
<name>A0A7W6S132_9PROT</name>
<evidence type="ECO:0000256" key="2">
    <source>
        <dbReference type="ARBA" id="ARBA00004141"/>
    </source>
</evidence>
<organism evidence="14 15">
    <name type="scientific">Roseospira goensis</name>
    <dbReference type="NCBI Taxonomy" id="391922"/>
    <lineage>
        <taxon>Bacteria</taxon>
        <taxon>Pseudomonadati</taxon>
        <taxon>Pseudomonadota</taxon>
        <taxon>Alphaproteobacteria</taxon>
        <taxon>Rhodospirillales</taxon>
        <taxon>Rhodospirillaceae</taxon>
        <taxon>Roseospira</taxon>
    </lineage>
</organism>
<evidence type="ECO:0000256" key="11">
    <source>
        <dbReference type="ARBA" id="ARBA00025912"/>
    </source>
</evidence>
<sequence>MPSHDRPLSPHLQVYQLYRKIAPLLSITHRVTGMLLFVLGTLFVIYWLGAAAYGPESFATAQAVFGSPLGMLVLFGWTVVLMYHLANGIRHLVWDTGREVSNEGVRRTAYAMLASVVGLTVLAWAIGLAVAL</sequence>
<dbReference type="InterPro" id="IPR034804">
    <property type="entry name" value="SQR/QFR_C/D"/>
</dbReference>
<dbReference type="InterPro" id="IPR018495">
    <property type="entry name" value="Succ_DH_cyt_bsu_CS"/>
</dbReference>
<protein>
    <recommendedName>
        <fullName evidence="4">Succinate dehydrogenase cytochrome b556 subunit</fullName>
    </recommendedName>
</protein>
<dbReference type="GO" id="GO:0009055">
    <property type="term" value="F:electron transfer activity"/>
    <property type="evidence" value="ECO:0007669"/>
    <property type="project" value="InterPro"/>
</dbReference>
<dbReference type="PANTHER" id="PTHR10978">
    <property type="entry name" value="SUCCINATE DEHYDROGENASE CYTOCHROME B560 SUBUNIT"/>
    <property type="match status" value="1"/>
</dbReference>
<keyword evidence="7 12" id="KW-0479">Metal-binding</keyword>
<evidence type="ECO:0000256" key="10">
    <source>
        <dbReference type="ARBA" id="ARBA00023136"/>
    </source>
</evidence>
<dbReference type="Pfam" id="PF01127">
    <property type="entry name" value="Sdh_cyt"/>
    <property type="match status" value="1"/>
</dbReference>
<feature type="transmembrane region" description="Helical" evidence="13">
    <location>
        <begin position="110"/>
        <end position="131"/>
    </location>
</feature>
<dbReference type="SUPFAM" id="SSF81343">
    <property type="entry name" value="Fumarate reductase respiratory complex transmembrane subunits"/>
    <property type="match status" value="1"/>
</dbReference>
<evidence type="ECO:0000256" key="12">
    <source>
        <dbReference type="PIRSR" id="PIRSR000178-1"/>
    </source>
</evidence>
<feature type="transmembrane region" description="Helical" evidence="13">
    <location>
        <begin position="21"/>
        <end position="49"/>
    </location>
</feature>
<gene>
    <name evidence="14" type="ORF">GGD88_002651</name>
</gene>
<dbReference type="EMBL" id="JACIGI010000023">
    <property type="protein sequence ID" value="MBB4286909.1"/>
    <property type="molecule type" value="Genomic_DNA"/>
</dbReference>
<accession>A0A7W6S132</accession>
<dbReference type="PIRSF" id="PIRSF000178">
    <property type="entry name" value="SDH_cyt_b560"/>
    <property type="match status" value="1"/>
</dbReference>
<proteinExistence type="inferred from homology"/>
<dbReference type="GO" id="GO:0006099">
    <property type="term" value="P:tricarboxylic acid cycle"/>
    <property type="evidence" value="ECO:0007669"/>
    <property type="project" value="InterPro"/>
</dbReference>
<evidence type="ECO:0000256" key="7">
    <source>
        <dbReference type="ARBA" id="ARBA00022723"/>
    </source>
</evidence>
<comment type="subcellular location">
    <subcellularLocation>
        <location evidence="2">Membrane</location>
        <topology evidence="2">Multi-pass membrane protein</topology>
    </subcellularLocation>
</comment>
<comment type="function">
    <text evidence="1">Membrane-anchoring subunit of succinate dehydrogenase (SDH).</text>
</comment>